<dbReference type="Gene3D" id="2.40.420.20">
    <property type="match status" value="1"/>
</dbReference>
<dbReference type="RefSeq" id="WP_283213007.1">
    <property type="nucleotide sequence ID" value="NZ_JASGBI010000001.1"/>
</dbReference>
<sequence>MTTSLPHFARVGASSAVAIAIAVALAACGRSAAETTPAQTIPEVLTVQARAADPVFDLRLPARALAGESAQLFPRATGFVSERRADLGDKVTAGQVLAVISAPESDQAVREATAVLAQARADEELAKVNYDRAQVLIGSGAISKELFSDRKANYDVAVAAHGAAEARLAAARERQGFQTVRAPFSGVIVARNVERGDRVVGDAASAEPMFEVNALDPLRVVVDVPQNVALQIRPGVEGEVSFPELPGQAFKAQVVRSAQAISREAGVMRTELRLPNPDGHIPAGMVGTVSLRLPRAAPAVVLPVSSVVQRATGAQVATLKGSTLEFRDVTLGRNLGNEIEVTSGIAASEPVVLAPNALLSTGSQVKARAMPAAEKK</sequence>
<evidence type="ECO:0000256" key="2">
    <source>
        <dbReference type="SAM" id="SignalP"/>
    </source>
</evidence>
<dbReference type="Gene3D" id="1.10.287.470">
    <property type="entry name" value="Helix hairpin bin"/>
    <property type="match status" value="1"/>
</dbReference>
<dbReference type="Gene3D" id="2.40.30.170">
    <property type="match status" value="1"/>
</dbReference>
<gene>
    <name evidence="5" type="ORF">QLQ15_12040</name>
</gene>
<dbReference type="InterPro" id="IPR006143">
    <property type="entry name" value="RND_pump_MFP"/>
</dbReference>
<dbReference type="Gene3D" id="2.40.50.100">
    <property type="match status" value="1"/>
</dbReference>
<evidence type="ECO:0000256" key="1">
    <source>
        <dbReference type="ARBA" id="ARBA00009477"/>
    </source>
</evidence>
<dbReference type="EMBL" id="JASGBI010000001">
    <property type="protein sequence ID" value="MDI9239634.1"/>
    <property type="molecule type" value="Genomic_DNA"/>
</dbReference>
<dbReference type="PANTHER" id="PTHR30469">
    <property type="entry name" value="MULTIDRUG RESISTANCE PROTEIN MDTA"/>
    <property type="match status" value="1"/>
</dbReference>
<evidence type="ECO:0000313" key="6">
    <source>
        <dbReference type="Proteomes" id="UP001321580"/>
    </source>
</evidence>
<feature type="signal peptide" evidence="2">
    <location>
        <begin position="1"/>
        <end position="32"/>
    </location>
</feature>
<feature type="domain" description="CzcB-like barrel-sandwich hybrid" evidence="4">
    <location>
        <begin position="70"/>
        <end position="203"/>
    </location>
</feature>
<proteinExistence type="inferred from homology"/>
<feature type="chain" id="PRO_5046863037" evidence="2">
    <location>
        <begin position="33"/>
        <end position="376"/>
    </location>
</feature>
<evidence type="ECO:0000313" key="5">
    <source>
        <dbReference type="EMBL" id="MDI9239634.1"/>
    </source>
</evidence>
<organism evidence="5 6">
    <name type="scientific">Lysobacter stagni</name>
    <dbReference type="NCBI Taxonomy" id="3045172"/>
    <lineage>
        <taxon>Bacteria</taxon>
        <taxon>Pseudomonadati</taxon>
        <taxon>Pseudomonadota</taxon>
        <taxon>Gammaproteobacteria</taxon>
        <taxon>Lysobacterales</taxon>
        <taxon>Lysobacteraceae</taxon>
        <taxon>Lysobacter</taxon>
    </lineage>
</organism>
<keyword evidence="2" id="KW-0732">Signal</keyword>
<accession>A0ABT6XHJ9</accession>
<dbReference type="InterPro" id="IPR058647">
    <property type="entry name" value="BSH_CzcB-like"/>
</dbReference>
<evidence type="ECO:0000259" key="4">
    <source>
        <dbReference type="Pfam" id="PF25973"/>
    </source>
</evidence>
<dbReference type="NCBIfam" id="TIGR01730">
    <property type="entry name" value="RND_mfp"/>
    <property type="match status" value="1"/>
</dbReference>
<dbReference type="Proteomes" id="UP001321580">
    <property type="component" value="Unassembled WGS sequence"/>
</dbReference>
<protein>
    <submittedName>
        <fullName evidence="5">Efflux RND transporter periplasmic adaptor subunit</fullName>
    </submittedName>
</protein>
<comment type="similarity">
    <text evidence="1">Belongs to the membrane fusion protein (MFP) (TC 8.A.1) family.</text>
</comment>
<name>A0ABT6XHJ9_9GAMM</name>
<feature type="domain" description="CusB-like beta-barrel" evidence="3">
    <location>
        <begin position="220"/>
        <end position="292"/>
    </location>
</feature>
<reference evidence="5 6" key="1">
    <citation type="submission" date="2023-05" db="EMBL/GenBank/DDBJ databases">
        <title>Lysobacter sp. strain LF1 Genome sequencing and assembly.</title>
        <authorList>
            <person name="Jung Y."/>
        </authorList>
    </citation>
    <scope>NUCLEOTIDE SEQUENCE [LARGE SCALE GENOMIC DNA]</scope>
    <source>
        <strain evidence="5 6">LF1</strain>
    </source>
</reference>
<dbReference type="Pfam" id="PF25973">
    <property type="entry name" value="BSH_CzcB"/>
    <property type="match status" value="1"/>
</dbReference>
<evidence type="ECO:0000259" key="3">
    <source>
        <dbReference type="Pfam" id="PF25954"/>
    </source>
</evidence>
<comment type="caution">
    <text evidence="5">The sequence shown here is derived from an EMBL/GenBank/DDBJ whole genome shotgun (WGS) entry which is preliminary data.</text>
</comment>
<dbReference type="SUPFAM" id="SSF111369">
    <property type="entry name" value="HlyD-like secretion proteins"/>
    <property type="match status" value="1"/>
</dbReference>
<dbReference type="InterPro" id="IPR058792">
    <property type="entry name" value="Beta-barrel_RND_2"/>
</dbReference>
<keyword evidence="6" id="KW-1185">Reference proteome</keyword>
<dbReference type="Pfam" id="PF25954">
    <property type="entry name" value="Beta-barrel_RND_2"/>
    <property type="match status" value="1"/>
</dbReference>
<dbReference type="PANTHER" id="PTHR30469:SF37">
    <property type="entry name" value="RAGD PROTEIN"/>
    <property type="match status" value="1"/>
</dbReference>